<keyword evidence="8" id="KW-1185">Reference proteome</keyword>
<sequence length="269" mass="29078">MISAFSLSRRALLGVLVIEPLLRVAHAAEQKTLRIGIMSGEDEDIWRLIATHAARVGLTLKIVTFSDYNAPDEALAEHELDANAFQHGPFLEAQKAAHGYSIVPVGNTYFSPIGLYSARWPSVAALPKGAVIGVPNDPSNEGRALRLLETLGLIKLAPSAGLLPTALDITDNPLDLSVKELDAGIVGRTLPDLDAGVVNTNWAFKSGIQIDRQRIGQEVLTNNPYVNFVAVNEADANAPWVAPLMDAIHQADVRKAIIDIYQSRIIPAW</sequence>
<dbReference type="Proteomes" id="UP000324536">
    <property type="component" value="Chromosome"/>
</dbReference>
<dbReference type="Pfam" id="PF03180">
    <property type="entry name" value="Lipoprotein_9"/>
    <property type="match status" value="1"/>
</dbReference>
<dbReference type="InterPro" id="IPR004872">
    <property type="entry name" value="Lipoprotein_NlpA"/>
</dbReference>
<dbReference type="PANTHER" id="PTHR30429:SF1">
    <property type="entry name" value="D-METHIONINE-BINDING LIPOPROTEIN METQ-RELATED"/>
    <property type="match status" value="1"/>
</dbReference>
<dbReference type="GO" id="GO:0016020">
    <property type="term" value="C:membrane"/>
    <property type="evidence" value="ECO:0007669"/>
    <property type="project" value="UniProtKB-SubCell"/>
</dbReference>
<keyword evidence="4" id="KW-0564">Palmitate</keyword>
<comment type="subcellular location">
    <subcellularLocation>
        <location evidence="1">Membrane</location>
        <topology evidence="1">Lipid-anchor</topology>
    </subcellularLocation>
</comment>
<dbReference type="CDD" id="cd13598">
    <property type="entry name" value="PBP2_lipoprotein_IlpA_like"/>
    <property type="match status" value="1"/>
</dbReference>
<evidence type="ECO:0000313" key="8">
    <source>
        <dbReference type="Proteomes" id="UP000324536"/>
    </source>
</evidence>
<name>A0A5C1YTN1_9PROT</name>
<gene>
    <name evidence="7" type="ORF">FLP30_11135</name>
</gene>
<evidence type="ECO:0000256" key="3">
    <source>
        <dbReference type="ARBA" id="ARBA00023136"/>
    </source>
</evidence>
<evidence type="ECO:0000256" key="4">
    <source>
        <dbReference type="ARBA" id="ARBA00023139"/>
    </source>
</evidence>
<comment type="similarity">
    <text evidence="6">Belongs to the nlpA lipoprotein family.</text>
</comment>
<dbReference type="EMBL" id="CP043506">
    <property type="protein sequence ID" value="QEO18699.1"/>
    <property type="molecule type" value="Genomic_DNA"/>
</dbReference>
<dbReference type="PANTHER" id="PTHR30429">
    <property type="entry name" value="D-METHIONINE-BINDING LIPOPROTEIN METQ"/>
    <property type="match status" value="1"/>
</dbReference>
<organism evidence="7 8">
    <name type="scientific">Acetobacter vaccinii</name>
    <dbReference type="NCBI Taxonomy" id="2592655"/>
    <lineage>
        <taxon>Bacteria</taxon>
        <taxon>Pseudomonadati</taxon>
        <taxon>Pseudomonadota</taxon>
        <taxon>Alphaproteobacteria</taxon>
        <taxon>Acetobacterales</taxon>
        <taxon>Acetobacteraceae</taxon>
        <taxon>Acetobacter</taxon>
    </lineage>
</organism>
<proteinExistence type="inferred from homology"/>
<dbReference type="Gene3D" id="3.40.190.10">
    <property type="entry name" value="Periplasmic binding protein-like II"/>
    <property type="match status" value="2"/>
</dbReference>
<dbReference type="SUPFAM" id="SSF53850">
    <property type="entry name" value="Periplasmic binding protein-like II"/>
    <property type="match status" value="1"/>
</dbReference>
<keyword evidence="3" id="KW-0472">Membrane</keyword>
<evidence type="ECO:0000256" key="5">
    <source>
        <dbReference type="ARBA" id="ARBA00023288"/>
    </source>
</evidence>
<evidence type="ECO:0000313" key="7">
    <source>
        <dbReference type="EMBL" id="QEO18699.1"/>
    </source>
</evidence>
<evidence type="ECO:0000256" key="2">
    <source>
        <dbReference type="ARBA" id="ARBA00022729"/>
    </source>
</evidence>
<protein>
    <recommendedName>
        <fullName evidence="6">Lipoprotein</fullName>
    </recommendedName>
</protein>
<accession>A0A5C1YTN1</accession>
<dbReference type="OrthoDB" id="9812878at2"/>
<dbReference type="KEGG" id="acek:FLP30_11135"/>
<keyword evidence="5 6" id="KW-0449">Lipoprotein</keyword>
<keyword evidence="2" id="KW-0732">Signal</keyword>
<evidence type="ECO:0000256" key="1">
    <source>
        <dbReference type="ARBA" id="ARBA00004635"/>
    </source>
</evidence>
<evidence type="ECO:0000256" key="6">
    <source>
        <dbReference type="PIRNR" id="PIRNR002854"/>
    </source>
</evidence>
<dbReference type="PIRSF" id="PIRSF002854">
    <property type="entry name" value="MetQ"/>
    <property type="match status" value="1"/>
</dbReference>
<dbReference type="AlphaFoldDB" id="A0A5C1YTN1"/>
<reference evidence="7 8" key="1">
    <citation type="submission" date="2019-09" db="EMBL/GenBank/DDBJ databases">
        <title>Genome sequencing of strain KACC 21233.</title>
        <authorList>
            <person name="Heo J."/>
            <person name="Kim S.-J."/>
            <person name="Kim J.-S."/>
            <person name="Hong S.-B."/>
            <person name="Kwon S.-W."/>
        </authorList>
    </citation>
    <scope>NUCLEOTIDE SEQUENCE [LARGE SCALE GENOMIC DNA]</scope>
    <source>
        <strain evidence="7 8">KACC 21233</strain>
    </source>
</reference>